<dbReference type="Gene3D" id="3.40.50.2060">
    <property type="match status" value="1"/>
</dbReference>
<organism evidence="2 3">
    <name type="scientific">Oopsacas minuta</name>
    <dbReference type="NCBI Taxonomy" id="111878"/>
    <lineage>
        <taxon>Eukaryota</taxon>
        <taxon>Metazoa</taxon>
        <taxon>Porifera</taxon>
        <taxon>Hexactinellida</taxon>
        <taxon>Hexasterophora</taxon>
        <taxon>Lyssacinosida</taxon>
        <taxon>Leucopsacidae</taxon>
        <taxon>Oopsacas</taxon>
    </lineage>
</organism>
<dbReference type="GO" id="GO:0016192">
    <property type="term" value="P:vesicle-mediated transport"/>
    <property type="evidence" value="ECO:0007669"/>
    <property type="project" value="InterPro"/>
</dbReference>
<accession>A0AAV7K9V7</accession>
<dbReference type="Gene3D" id="1.25.40.60">
    <property type="match status" value="1"/>
</dbReference>
<dbReference type="Proteomes" id="UP001165289">
    <property type="component" value="Unassembled WGS sequence"/>
</dbReference>
<dbReference type="PANTHER" id="PTHR11679">
    <property type="entry name" value="VESICLE PROTEIN SORTING-ASSOCIATED"/>
    <property type="match status" value="1"/>
</dbReference>
<sequence length="554" mass="62109">MLNFNERCSDGSLLTRPVWKVLIYDRLGQDIISPLLTVKQLRDLGVTLHLPLHTKRDSITEAPAVYFILPTDENIQRICQDIKQQVYGTFYLNFLTAISREKLEHIALAVCQSGNTEIISKVVDQFLNFIAIEDDLFILREYQSDLISYQALNSSSVSEAEITGIIETIADSLFSTFVNLGVVPIIRCSPSNAAEMVAESLDKKIRENLADMNNNLFVPNFQNFSHLSFNRPLLIILDRHIDLATPLHHTWTYQALAHDLLGLNLNRIIVPPDTESRLRNPDAEAKTYDLQSTDTFWNTFKGSPFPTVAESIQAELDAYKAQEGEVKRLKDAMGLSDTDNPDVVSGAIASSTAMLTSAISSLPELMEKKKSIDMHTNIAMTLLDNIKERKLDEYFEIEEKIMTRSTIDKGVLDIIRNPQAGVELDKLRLLAIQYISSQDMSEADLALYLPSLQNSIHCSSLFNYLNKWKSISKLLTGPVADGLTAGNTASSVSTMFSKLVSSGSKLWTEGVKNLVIRDKNLPVTRITDALMENKSISEIKEYKYFDPKLQSSSL</sequence>
<dbReference type="Gene3D" id="3.40.50.1910">
    <property type="match status" value="1"/>
</dbReference>
<evidence type="ECO:0000256" key="1">
    <source>
        <dbReference type="ARBA" id="ARBA00009884"/>
    </source>
</evidence>
<dbReference type="Pfam" id="PF00995">
    <property type="entry name" value="Sec1"/>
    <property type="match status" value="1"/>
</dbReference>
<dbReference type="Gene3D" id="3.90.830.10">
    <property type="entry name" value="Syntaxin Binding Protein 1, Chain A, domain 2"/>
    <property type="match status" value="1"/>
</dbReference>
<dbReference type="AlphaFoldDB" id="A0AAV7K9V7"/>
<evidence type="ECO:0000313" key="3">
    <source>
        <dbReference type="Proteomes" id="UP001165289"/>
    </source>
</evidence>
<dbReference type="EMBL" id="JAKMXF010000111">
    <property type="protein sequence ID" value="KAI6657600.1"/>
    <property type="molecule type" value="Genomic_DNA"/>
</dbReference>
<dbReference type="InterPro" id="IPR001619">
    <property type="entry name" value="Sec1-like"/>
</dbReference>
<dbReference type="SUPFAM" id="SSF56815">
    <property type="entry name" value="Sec1/munc18-like (SM) proteins"/>
    <property type="match status" value="1"/>
</dbReference>
<gene>
    <name evidence="2" type="ORF">LOD99_343</name>
</gene>
<keyword evidence="3" id="KW-1185">Reference proteome</keyword>
<dbReference type="InterPro" id="IPR036045">
    <property type="entry name" value="Sec1-like_sf"/>
</dbReference>
<proteinExistence type="inferred from homology"/>
<dbReference type="InterPro" id="IPR027482">
    <property type="entry name" value="Sec1-like_dom2"/>
</dbReference>
<dbReference type="InterPro" id="IPR043154">
    <property type="entry name" value="Sec-1-like_dom1"/>
</dbReference>
<evidence type="ECO:0008006" key="4">
    <source>
        <dbReference type="Google" id="ProtNLM"/>
    </source>
</evidence>
<dbReference type="InterPro" id="IPR043127">
    <property type="entry name" value="Sec-1-like_dom3a"/>
</dbReference>
<name>A0AAV7K9V7_9METZ</name>
<comment type="caution">
    <text evidence="2">The sequence shown here is derived from an EMBL/GenBank/DDBJ whole genome shotgun (WGS) entry which is preliminary data.</text>
</comment>
<comment type="similarity">
    <text evidence="1">Belongs to the STXBP/unc-18/SEC1 family.</text>
</comment>
<evidence type="ECO:0000313" key="2">
    <source>
        <dbReference type="EMBL" id="KAI6657600.1"/>
    </source>
</evidence>
<protein>
    <recommendedName>
        <fullName evidence="4">Sec1 family domain-containing protein 1</fullName>
    </recommendedName>
</protein>
<reference evidence="2 3" key="1">
    <citation type="journal article" date="2023" name="BMC Biol.">
        <title>The compact genome of the sponge Oopsacas minuta (Hexactinellida) is lacking key metazoan core genes.</title>
        <authorList>
            <person name="Santini S."/>
            <person name="Schenkelaars Q."/>
            <person name="Jourda C."/>
            <person name="Duchesne M."/>
            <person name="Belahbib H."/>
            <person name="Rocher C."/>
            <person name="Selva M."/>
            <person name="Riesgo A."/>
            <person name="Vervoort M."/>
            <person name="Leys S.P."/>
            <person name="Kodjabachian L."/>
            <person name="Le Bivic A."/>
            <person name="Borchiellini C."/>
            <person name="Claverie J.M."/>
            <person name="Renard E."/>
        </authorList>
    </citation>
    <scope>NUCLEOTIDE SEQUENCE [LARGE SCALE GENOMIC DNA]</scope>
    <source>
        <strain evidence="2">SPO-2</strain>
    </source>
</reference>